<gene>
    <name evidence="1" type="ORF">SAMN05660862_2125</name>
</gene>
<sequence>MEYYIFTSKKLLFSICTTFIFLQQATAQVDSTIRNTPVRNPLIIEIEVENGGILASKEVKNTTFQSAYYNGVNLKVGWKIQKSDDQYFKLYNNPIYGIGFYSSTFNTEILGSPYAIYGFVQTPFGNLHNKKWEFDYRIGLGISGNFRPYDEETNPLNLVIGAKNNVYIDLGIRAQYKLTPEWRTGVGLAFHHFSNGALKLPNKGVNLFPLTASLTYQPGGGSVLPDKHDIKAYTDKLYIHLNYGVGWKQIERDHDRRFFKSTFSTYVSKHVSHKWRMGGGFDVFYSASGNNDDIAGDEKGKLSAKLSGGPSFYLVHVLNNDLVLNGNVGYYVHKQEFNGEIQRIFLRAGARYYVYKNLNAGVSIKAHKGKADFIEWTVGYTLNR</sequence>
<name>A0A1X7JSK0_9SPHI</name>
<dbReference type="OrthoDB" id="627554at2"/>
<evidence type="ECO:0000313" key="2">
    <source>
        <dbReference type="Proteomes" id="UP000192980"/>
    </source>
</evidence>
<protein>
    <submittedName>
        <fullName evidence="1">Lipid A 3-O-deacylase (PagL)</fullName>
    </submittedName>
</protein>
<dbReference type="RefSeq" id="WP_085472854.1">
    <property type="nucleotide sequence ID" value="NZ_FXAU01000003.1"/>
</dbReference>
<accession>A0A1X7JSK0</accession>
<proteinExistence type="predicted"/>
<dbReference type="InterPro" id="IPR018550">
    <property type="entry name" value="Lipid-A_deacylase-rel"/>
</dbReference>
<keyword evidence="2" id="KW-1185">Reference proteome</keyword>
<reference evidence="1 2" key="1">
    <citation type="submission" date="2017-04" db="EMBL/GenBank/DDBJ databases">
        <authorList>
            <person name="Afonso C.L."/>
            <person name="Miller P.J."/>
            <person name="Scott M.A."/>
            <person name="Spackman E."/>
            <person name="Goraichik I."/>
            <person name="Dimitrov K.M."/>
            <person name="Suarez D.L."/>
            <person name="Swayne D.E."/>
        </authorList>
    </citation>
    <scope>NUCLEOTIDE SEQUENCE [LARGE SCALE GENOMIC DNA]</scope>
    <source>
        <strain evidence="1 2">DSM 22418</strain>
    </source>
</reference>
<dbReference type="Gene3D" id="2.40.160.20">
    <property type="match status" value="1"/>
</dbReference>
<dbReference type="Proteomes" id="UP000192980">
    <property type="component" value="Unassembled WGS sequence"/>
</dbReference>
<organism evidence="1 2">
    <name type="scientific">Sphingobacterium psychroaquaticum</name>
    <dbReference type="NCBI Taxonomy" id="561061"/>
    <lineage>
        <taxon>Bacteria</taxon>
        <taxon>Pseudomonadati</taxon>
        <taxon>Bacteroidota</taxon>
        <taxon>Sphingobacteriia</taxon>
        <taxon>Sphingobacteriales</taxon>
        <taxon>Sphingobacteriaceae</taxon>
        <taxon>Sphingobacterium</taxon>
    </lineage>
</organism>
<dbReference type="Pfam" id="PF09411">
    <property type="entry name" value="PagL"/>
    <property type="match status" value="1"/>
</dbReference>
<evidence type="ECO:0000313" key="1">
    <source>
        <dbReference type="EMBL" id="SMG31054.1"/>
    </source>
</evidence>
<dbReference type="AlphaFoldDB" id="A0A1X7JSK0"/>
<dbReference type="STRING" id="561061.SAMN05660862_2125"/>
<dbReference type="EMBL" id="FXAU01000003">
    <property type="protein sequence ID" value="SMG31054.1"/>
    <property type="molecule type" value="Genomic_DNA"/>
</dbReference>